<feature type="domain" description="Fumarylacetoacetase N-terminal" evidence="15">
    <location>
        <begin position="44"/>
        <end position="145"/>
    </location>
</feature>
<dbReference type="OrthoDB" id="3766879at2"/>
<feature type="binding site" evidence="13">
    <location>
        <position position="226"/>
    </location>
    <ligand>
        <name>Ca(2+)</name>
        <dbReference type="ChEBI" id="CHEBI:29108"/>
    </ligand>
</feature>
<dbReference type="UniPathway" id="UPA00139">
    <property type="reaction ID" value="UER00341"/>
</dbReference>
<dbReference type="Pfam" id="PF09298">
    <property type="entry name" value="FAA_hydrolase_N"/>
    <property type="match status" value="1"/>
</dbReference>
<accession>A0A4S8EWZ2</accession>
<dbReference type="AlphaFoldDB" id="A0A4S8EWZ2"/>
<dbReference type="InterPro" id="IPR005959">
    <property type="entry name" value="Fumarylacetoacetase"/>
</dbReference>
<feature type="binding site" evidence="12">
    <location>
        <position position="271"/>
    </location>
    <ligand>
        <name>substrate</name>
    </ligand>
</feature>
<feature type="binding site" evidence="13">
    <location>
        <position position="228"/>
    </location>
    <ligand>
        <name>Ca(2+)</name>
        <dbReference type="ChEBI" id="CHEBI:29108"/>
    </ligand>
</feature>
<dbReference type="GO" id="GO:0006559">
    <property type="term" value="P:L-phenylalanine catabolic process"/>
    <property type="evidence" value="ECO:0007669"/>
    <property type="project" value="UniProtKB-UniPathway"/>
</dbReference>
<feature type="active site" description="Proton acceptor" evidence="11">
    <location>
        <position position="160"/>
    </location>
</feature>
<dbReference type="PANTHER" id="PTHR43069">
    <property type="entry name" value="FUMARYLACETOACETASE"/>
    <property type="match status" value="1"/>
</dbReference>
<proteinExistence type="predicted"/>
<dbReference type="Gene3D" id="2.30.30.230">
    <property type="entry name" value="Fumarylacetoacetase, N-terminal domain"/>
    <property type="match status" value="1"/>
</dbReference>
<gene>
    <name evidence="16" type="primary">fahA</name>
    <name evidence="16" type="ORF">E9531_12195</name>
</gene>
<dbReference type="GO" id="GO:1902000">
    <property type="term" value="P:homogentisate catabolic process"/>
    <property type="evidence" value="ECO:0007669"/>
    <property type="project" value="TreeGrafter"/>
</dbReference>
<evidence type="ECO:0000256" key="12">
    <source>
        <dbReference type="PIRSR" id="PIRSR605959-2"/>
    </source>
</evidence>
<evidence type="ECO:0000256" key="5">
    <source>
        <dbReference type="ARBA" id="ARBA00022723"/>
    </source>
</evidence>
<dbReference type="Pfam" id="PF01557">
    <property type="entry name" value="FAA_hydrolase"/>
    <property type="match status" value="1"/>
</dbReference>
<comment type="caution">
    <text evidence="16">The sequence shown here is derived from an EMBL/GenBank/DDBJ whole genome shotgun (WGS) entry which is preliminary data.</text>
</comment>
<keyword evidence="5 13" id="KW-0479">Metal-binding</keyword>
<feature type="binding site" evidence="12">
    <location>
        <position position="387"/>
    </location>
    <ligand>
        <name>substrate</name>
    </ligand>
</feature>
<dbReference type="SUPFAM" id="SSF63433">
    <property type="entry name" value="Fumarylacetoacetate hydrolase, FAH, N-terminal domain"/>
    <property type="match status" value="1"/>
</dbReference>
<dbReference type="Proteomes" id="UP000308917">
    <property type="component" value="Unassembled WGS sequence"/>
</dbReference>
<comment type="cofactor">
    <cofactor evidence="2 13">
        <name>Mg(2+)</name>
        <dbReference type="ChEBI" id="CHEBI:18420"/>
    </cofactor>
</comment>
<dbReference type="InterPro" id="IPR011234">
    <property type="entry name" value="Fumarylacetoacetase-like_C"/>
</dbReference>
<evidence type="ECO:0000256" key="2">
    <source>
        <dbReference type="ARBA" id="ARBA00001946"/>
    </source>
</evidence>
<dbReference type="InterPro" id="IPR015377">
    <property type="entry name" value="Fumarylacetoacetase_N"/>
</dbReference>
<evidence type="ECO:0000256" key="4">
    <source>
        <dbReference type="ARBA" id="ARBA00012094"/>
    </source>
</evidence>
<keyword evidence="8 13" id="KW-0460">Magnesium</keyword>
<evidence type="ECO:0000256" key="6">
    <source>
        <dbReference type="ARBA" id="ARBA00022801"/>
    </source>
</evidence>
<keyword evidence="6 16" id="KW-0378">Hydrolase</keyword>
<feature type="binding site" evidence="13">
    <location>
        <position position="280"/>
    </location>
    <ligand>
        <name>Mg(2+)</name>
        <dbReference type="ChEBI" id="CHEBI:18420"/>
    </ligand>
</feature>
<feature type="binding site" evidence="12">
    <location>
        <position position="169"/>
    </location>
    <ligand>
        <name>substrate</name>
    </ligand>
</feature>
<evidence type="ECO:0000256" key="8">
    <source>
        <dbReference type="ARBA" id="ARBA00022842"/>
    </source>
</evidence>
<dbReference type="GO" id="GO:0006572">
    <property type="term" value="P:L-tyrosine catabolic process"/>
    <property type="evidence" value="ECO:0007669"/>
    <property type="project" value="UniProtKB-KW"/>
</dbReference>
<keyword evidence="17" id="KW-1185">Reference proteome</keyword>
<name>A0A4S8EWZ2_9BURK</name>
<dbReference type="GO" id="GO:0046872">
    <property type="term" value="F:metal ion binding"/>
    <property type="evidence" value="ECO:0007669"/>
    <property type="project" value="UniProtKB-KW"/>
</dbReference>
<dbReference type="NCBIfam" id="TIGR01266">
    <property type="entry name" value="fum_ac_acetase"/>
    <property type="match status" value="1"/>
</dbReference>
<feature type="binding site" evidence="13">
    <location>
        <position position="260"/>
    </location>
    <ligand>
        <name>Ca(2+)</name>
        <dbReference type="ChEBI" id="CHEBI:29108"/>
    </ligand>
</feature>
<comment type="pathway">
    <text evidence="3">Amino-acid degradation; L-phenylalanine degradation; acetoacetate and fumarate from L-phenylalanine: step 6/6.</text>
</comment>
<feature type="binding site" evidence="12">
    <location>
        <position position="267"/>
    </location>
    <ligand>
        <name>substrate</name>
    </ligand>
</feature>
<evidence type="ECO:0000256" key="13">
    <source>
        <dbReference type="PIRSR" id="PIRSR605959-3"/>
    </source>
</evidence>
<keyword evidence="7 13" id="KW-0106">Calcium</keyword>
<dbReference type="EC" id="3.7.1.2" evidence="4"/>
<evidence type="ECO:0000313" key="16">
    <source>
        <dbReference type="EMBL" id="THT99332.1"/>
    </source>
</evidence>
<dbReference type="RefSeq" id="WP_136574046.1">
    <property type="nucleotide sequence ID" value="NZ_STFG01000014.1"/>
</dbReference>
<dbReference type="EMBL" id="STFG01000014">
    <property type="protein sequence ID" value="THT99332.1"/>
    <property type="molecule type" value="Genomic_DNA"/>
</dbReference>
<comment type="cofactor">
    <cofactor evidence="1 13">
        <name>Ca(2+)</name>
        <dbReference type="ChEBI" id="CHEBI:29108"/>
    </cofactor>
</comment>
<organism evidence="16 17">
    <name type="scientific">Lampropedia puyangensis</name>
    <dbReference type="NCBI Taxonomy" id="1330072"/>
    <lineage>
        <taxon>Bacteria</taxon>
        <taxon>Pseudomonadati</taxon>
        <taxon>Pseudomonadota</taxon>
        <taxon>Betaproteobacteria</taxon>
        <taxon>Burkholderiales</taxon>
        <taxon>Comamonadaceae</taxon>
        <taxon>Lampropedia</taxon>
    </lineage>
</organism>
<evidence type="ECO:0000259" key="15">
    <source>
        <dbReference type="Pfam" id="PF09298"/>
    </source>
</evidence>
<feature type="binding site" evidence="13">
    <location>
        <position position="153"/>
    </location>
    <ligand>
        <name>Ca(2+)</name>
        <dbReference type="ChEBI" id="CHEBI:29108"/>
    </ligand>
</feature>
<sequence>MSAEHAHNADYAAHTATAINATHDASLQCWVESAHDAGSDFPVQNLPFASFSKLAEPQTAPRCGVGIGHWILDISAIEELFEGEAQAAAHACRQPQLNALMAFPSSQLSLLRQQLSQLLCSQDAAVQARIRPALVAQADVQLHLPFKVSGYTDFFASIHHATNAGQLFRPDQPLLPNYKYVPIAYNGRANSVQVSGDKVTRPKGQLRPAAELAAPAFAPSARLDHEVELGIVIGQASTRGQPIAPGAAWQHVFGFCLLNDWSARDIQAWEYQPLGPFLAKSFATSIAPWVITAEALAPFHCPAAPRSAGDPAVLPHLLDDQDMASGGIAITLDAALSTARMRAEGIAAHTLSRSNARSLYWTVAQMLAHHTCNGSALDTADLLGSGTISGEGDSALGSLLEITRGGSQRFTLPSGEERSFLQDGDEIILRGHCERAGFVRIGFGECRATILAAQP</sequence>
<dbReference type="InterPro" id="IPR036462">
    <property type="entry name" value="Fumarylacetoacetase_N_sf"/>
</dbReference>
<feature type="binding site" evidence="13">
    <location>
        <position position="260"/>
    </location>
    <ligand>
        <name>Mg(2+)</name>
        <dbReference type="ChEBI" id="CHEBI:18420"/>
    </ligand>
</feature>
<feature type="binding site" evidence="13">
    <location>
        <position position="284"/>
    </location>
    <ligand>
        <name>Mg(2+)</name>
        <dbReference type="ChEBI" id="CHEBI:18420"/>
    </ligand>
</feature>
<evidence type="ECO:0000259" key="14">
    <source>
        <dbReference type="Pfam" id="PF01557"/>
    </source>
</evidence>
<dbReference type="InterPro" id="IPR036663">
    <property type="entry name" value="Fumarylacetoacetase_C_sf"/>
</dbReference>
<feature type="domain" description="Fumarylacetoacetase-like C-terminal" evidence="14">
    <location>
        <begin position="153"/>
        <end position="450"/>
    </location>
</feature>
<evidence type="ECO:0000256" key="1">
    <source>
        <dbReference type="ARBA" id="ARBA00001913"/>
    </source>
</evidence>
<feature type="binding site" evidence="12">
    <location>
        <position position="155"/>
    </location>
    <ligand>
        <name>substrate</name>
    </ligand>
</feature>
<dbReference type="GO" id="GO:0004334">
    <property type="term" value="F:fumarylacetoacetase activity"/>
    <property type="evidence" value="ECO:0007669"/>
    <property type="project" value="UniProtKB-EC"/>
</dbReference>
<dbReference type="SUPFAM" id="SSF56529">
    <property type="entry name" value="FAH"/>
    <property type="match status" value="1"/>
</dbReference>
<evidence type="ECO:0000256" key="11">
    <source>
        <dbReference type="PIRSR" id="PIRSR605959-1"/>
    </source>
</evidence>
<protein>
    <recommendedName>
        <fullName evidence="4">fumarylacetoacetase</fullName>
        <ecNumber evidence="4">3.7.1.2</ecNumber>
    </recommendedName>
</protein>
<keyword evidence="10" id="KW-0585">Phenylalanine catabolism</keyword>
<dbReference type="PANTHER" id="PTHR43069:SF2">
    <property type="entry name" value="FUMARYLACETOACETASE"/>
    <property type="match status" value="1"/>
</dbReference>
<evidence type="ECO:0000256" key="10">
    <source>
        <dbReference type="ARBA" id="ARBA00023232"/>
    </source>
</evidence>
<evidence type="ECO:0000256" key="3">
    <source>
        <dbReference type="ARBA" id="ARBA00004782"/>
    </source>
</evidence>
<evidence type="ECO:0000313" key="17">
    <source>
        <dbReference type="Proteomes" id="UP000308917"/>
    </source>
</evidence>
<dbReference type="Gene3D" id="3.90.850.10">
    <property type="entry name" value="Fumarylacetoacetase-like, C-terminal domain"/>
    <property type="match status" value="1"/>
</dbReference>
<reference evidence="16 17" key="1">
    <citation type="journal article" date="2015" name="Antonie Van Leeuwenhoek">
        <title>Lampropedia puyangensis sp. nov., isolated from symptomatic bark of Populus ? euramericana canker and emended description of Lampropedia hyalina (Ehrenberg 1832) Lee et al. 2004.</title>
        <authorList>
            <person name="Li Y."/>
            <person name="Wang T."/>
            <person name="Piao C.G."/>
            <person name="Wang L.F."/>
            <person name="Tian G.Z."/>
            <person name="Zhu T.H."/>
            <person name="Guo M.W."/>
        </authorList>
    </citation>
    <scope>NUCLEOTIDE SEQUENCE [LARGE SCALE GENOMIC DNA]</scope>
    <source>
        <strain evidence="16 17">2-bin</strain>
    </source>
</reference>
<evidence type="ECO:0000256" key="7">
    <source>
        <dbReference type="ARBA" id="ARBA00022837"/>
    </source>
</evidence>
<keyword evidence="9" id="KW-0828">Tyrosine catabolism</keyword>
<evidence type="ECO:0000256" key="9">
    <source>
        <dbReference type="ARBA" id="ARBA00022878"/>
    </source>
</evidence>